<keyword evidence="1" id="KW-0472">Membrane</keyword>
<dbReference type="Pfam" id="PF00078">
    <property type="entry name" value="RVT_1"/>
    <property type="match status" value="1"/>
</dbReference>
<gene>
    <name evidence="3" type="ORF">DILT_LOCUS12989</name>
</gene>
<accession>A0A3P7LLN1</accession>
<dbReference type="EMBL" id="UYRU01068418">
    <property type="protein sequence ID" value="VDN17664.1"/>
    <property type="molecule type" value="Genomic_DNA"/>
</dbReference>
<dbReference type="InterPro" id="IPR000477">
    <property type="entry name" value="RT_dom"/>
</dbReference>
<reference evidence="3 4" key="1">
    <citation type="submission" date="2018-11" db="EMBL/GenBank/DDBJ databases">
        <authorList>
            <consortium name="Pathogen Informatics"/>
        </authorList>
    </citation>
    <scope>NUCLEOTIDE SEQUENCE [LARGE SCALE GENOMIC DNA]</scope>
</reference>
<dbReference type="AlphaFoldDB" id="A0A3P7LLN1"/>
<dbReference type="Proteomes" id="UP000281553">
    <property type="component" value="Unassembled WGS sequence"/>
</dbReference>
<keyword evidence="4" id="KW-1185">Reference proteome</keyword>
<organism evidence="3 4">
    <name type="scientific">Dibothriocephalus latus</name>
    <name type="common">Fish tapeworm</name>
    <name type="synonym">Diphyllobothrium latum</name>
    <dbReference type="NCBI Taxonomy" id="60516"/>
    <lineage>
        <taxon>Eukaryota</taxon>
        <taxon>Metazoa</taxon>
        <taxon>Spiralia</taxon>
        <taxon>Lophotrochozoa</taxon>
        <taxon>Platyhelminthes</taxon>
        <taxon>Cestoda</taxon>
        <taxon>Eucestoda</taxon>
        <taxon>Diphyllobothriidea</taxon>
        <taxon>Diphyllobothriidae</taxon>
        <taxon>Dibothriocephalus</taxon>
    </lineage>
</organism>
<evidence type="ECO:0000313" key="4">
    <source>
        <dbReference type="Proteomes" id="UP000281553"/>
    </source>
</evidence>
<dbReference type="PANTHER" id="PTHR33332">
    <property type="entry name" value="REVERSE TRANSCRIPTASE DOMAIN-CONTAINING PROTEIN"/>
    <property type="match status" value="1"/>
</dbReference>
<evidence type="ECO:0000256" key="1">
    <source>
        <dbReference type="SAM" id="Phobius"/>
    </source>
</evidence>
<proteinExistence type="predicted"/>
<keyword evidence="1" id="KW-1133">Transmembrane helix</keyword>
<feature type="domain" description="Reverse transcriptase" evidence="2">
    <location>
        <begin position="26"/>
        <end position="292"/>
    </location>
</feature>
<name>A0A3P7LLN1_DIBLA</name>
<dbReference type="PROSITE" id="PS50878">
    <property type="entry name" value="RT_POL"/>
    <property type="match status" value="1"/>
</dbReference>
<keyword evidence="1" id="KW-0812">Transmembrane</keyword>
<sequence>MGKRKRRRFSTCKVVDKLKKSGALTRREALAAKATNTAMAHSYSLPKVHKSGVPLRPIVPFRGTPNFWVVKDSEWTVKSAKEFLTRIQCLEVEADEVMVSFYVISLLTSIPPTPAIEIIGGLLQEKYDESDQRVKILHIVELLELCLKTFFTFNGQVYEQTKGDTDGLASVWPYCRSCFAEARAAGLQLVYLEQSIVAIYVDLTKAFDKVPHKRLLVKLEAVGIRLPLLDFIGSYLPNHSQKILVGNIYLMAQLITSGVFQGAVLGPLLFILYINEISTVLKIHTLSFTQTS</sequence>
<evidence type="ECO:0000313" key="3">
    <source>
        <dbReference type="EMBL" id="VDN17664.1"/>
    </source>
</evidence>
<dbReference type="OrthoDB" id="10062389at2759"/>
<protein>
    <recommendedName>
        <fullName evidence="2">Reverse transcriptase domain-containing protein</fullName>
    </recommendedName>
</protein>
<feature type="transmembrane region" description="Helical" evidence="1">
    <location>
        <begin position="248"/>
        <end position="274"/>
    </location>
</feature>
<evidence type="ECO:0000259" key="2">
    <source>
        <dbReference type="PROSITE" id="PS50878"/>
    </source>
</evidence>